<dbReference type="EMBL" id="QGKW02000007">
    <property type="protein sequence ID" value="KAF2618127.1"/>
    <property type="molecule type" value="Genomic_DNA"/>
</dbReference>
<dbReference type="PROSITE" id="PS50102">
    <property type="entry name" value="RRM"/>
    <property type="match status" value="1"/>
</dbReference>
<protein>
    <submittedName>
        <fullName evidence="3">Uncharacterized protein</fullName>
    </submittedName>
</protein>
<feature type="region of interest" description="Disordered" evidence="2">
    <location>
        <begin position="280"/>
        <end position="302"/>
    </location>
</feature>
<dbReference type="Gene3D" id="3.30.70.330">
    <property type="match status" value="1"/>
</dbReference>
<dbReference type="SMART" id="SM00360">
    <property type="entry name" value="RRM"/>
    <property type="match status" value="1"/>
</dbReference>
<comment type="caution">
    <text evidence="3">The sequence shown here is derived from an EMBL/GenBank/DDBJ whole genome shotgun (WGS) entry which is preliminary data.</text>
</comment>
<dbReference type="InterPro" id="IPR000504">
    <property type="entry name" value="RRM_dom"/>
</dbReference>
<keyword evidence="1" id="KW-0694">RNA-binding</keyword>
<feature type="compositionally biased region" description="Low complexity" evidence="2">
    <location>
        <begin position="25"/>
        <end position="46"/>
    </location>
</feature>
<gene>
    <name evidence="3" type="ORF">F2Q68_00040995</name>
</gene>
<feature type="region of interest" description="Disordered" evidence="2">
    <location>
        <begin position="1"/>
        <end position="120"/>
    </location>
</feature>
<reference evidence="3" key="1">
    <citation type="submission" date="2019-12" db="EMBL/GenBank/DDBJ databases">
        <title>Genome sequencing and annotation of Brassica cretica.</title>
        <authorList>
            <person name="Studholme D.J."/>
            <person name="Sarris P.F."/>
        </authorList>
    </citation>
    <scope>NUCLEOTIDE SEQUENCE</scope>
    <source>
        <strain evidence="3">PFS-001/15</strain>
        <tissue evidence="3">Leaf</tissue>
    </source>
</reference>
<dbReference type="Proteomes" id="UP000712281">
    <property type="component" value="Unassembled WGS sequence"/>
</dbReference>
<dbReference type="PANTHER" id="PTHR10501">
    <property type="entry name" value="U1 SMALL NUCLEAR RIBONUCLEOPROTEIN A/U2 SMALL NUCLEAR RIBONUCLEOPROTEIN B"/>
    <property type="match status" value="1"/>
</dbReference>
<accession>A0A3N6SDF1</accession>
<feature type="compositionally biased region" description="Low complexity" evidence="2">
    <location>
        <begin position="79"/>
        <end position="92"/>
    </location>
</feature>
<dbReference type="CDD" id="cd21618">
    <property type="entry name" value="RRM_AtNSRA_like"/>
    <property type="match status" value="1"/>
</dbReference>
<organism evidence="3 4">
    <name type="scientific">Brassica cretica</name>
    <name type="common">Mustard</name>
    <dbReference type="NCBI Taxonomy" id="69181"/>
    <lineage>
        <taxon>Eukaryota</taxon>
        <taxon>Viridiplantae</taxon>
        <taxon>Streptophyta</taxon>
        <taxon>Embryophyta</taxon>
        <taxon>Tracheophyta</taxon>
        <taxon>Spermatophyta</taxon>
        <taxon>Magnoliopsida</taxon>
        <taxon>eudicotyledons</taxon>
        <taxon>Gunneridae</taxon>
        <taxon>Pentapetalae</taxon>
        <taxon>rosids</taxon>
        <taxon>malvids</taxon>
        <taxon>Brassicales</taxon>
        <taxon>Brassicaceae</taxon>
        <taxon>Brassiceae</taxon>
        <taxon>Brassica</taxon>
    </lineage>
</organism>
<evidence type="ECO:0000313" key="4">
    <source>
        <dbReference type="Proteomes" id="UP000712281"/>
    </source>
</evidence>
<dbReference type="GO" id="GO:0003723">
    <property type="term" value="F:RNA binding"/>
    <property type="evidence" value="ECO:0007669"/>
    <property type="project" value="UniProtKB-UniRule"/>
</dbReference>
<proteinExistence type="predicted"/>
<dbReference type="InterPro" id="IPR035979">
    <property type="entry name" value="RBD_domain_sf"/>
</dbReference>
<feature type="compositionally biased region" description="Basic and acidic residues" evidence="2">
    <location>
        <begin position="56"/>
        <end position="75"/>
    </location>
</feature>
<sequence length="302" mass="33693">MPPRRIFHTPNENYKSLVQRITGKPPTSTTPSSSSYTSSAPNYTSAESPAMEMYAELEKTKPTDQCYHHQNRDNQRPNLSPGSSSLPSTTSPQDGYWNQQRHHQPPTSSIPHGDDGPLKRRRYDLCHEMQSYLPWDEDRGIPPHSENDTRTIGSDYDMYLRSVQTPSLPSEEVGRFNGSGSMGRPGGDSLYMGSELMTGRGGVFPSDASSTLFVEGLPSNCSMREVAHIFRPFSGYKEVRLVTKDSEQRNGDPIVLSFVDFENPACAATARNALQGYRMDEQEPDSKILQIQFSRNPGPRPG</sequence>
<evidence type="ECO:0000256" key="2">
    <source>
        <dbReference type="SAM" id="MobiDB-lite"/>
    </source>
</evidence>
<name>A0A3N6SDF1_BRACR</name>
<dbReference type="AlphaFoldDB" id="A0A3N6SDF1"/>
<dbReference type="SUPFAM" id="SSF54928">
    <property type="entry name" value="RNA-binding domain, RBD"/>
    <property type="match status" value="1"/>
</dbReference>
<dbReference type="Pfam" id="PF00076">
    <property type="entry name" value="RRM_1"/>
    <property type="match status" value="1"/>
</dbReference>
<evidence type="ECO:0000256" key="1">
    <source>
        <dbReference type="ARBA" id="ARBA00022884"/>
    </source>
</evidence>
<dbReference type="InterPro" id="IPR012677">
    <property type="entry name" value="Nucleotide-bd_a/b_plait_sf"/>
</dbReference>
<evidence type="ECO:0000313" key="3">
    <source>
        <dbReference type="EMBL" id="KAF2618127.1"/>
    </source>
</evidence>